<feature type="compositionally biased region" description="Low complexity" evidence="1">
    <location>
        <begin position="28"/>
        <end position="44"/>
    </location>
</feature>
<feature type="compositionally biased region" description="Acidic residues" evidence="1">
    <location>
        <begin position="86"/>
        <end position="98"/>
    </location>
</feature>
<name>A0A9P4QF18_9PEZI</name>
<keyword evidence="3" id="KW-1185">Reference proteome</keyword>
<dbReference type="PANTHER" id="PTHR38489:SF1">
    <property type="entry name" value="HISTONE CHAPERONE DOMAIN-CONTAINING PROTEIN"/>
    <property type="match status" value="1"/>
</dbReference>
<reference evidence="2" key="1">
    <citation type="journal article" date="2020" name="Stud. Mycol.">
        <title>101 Dothideomycetes genomes: a test case for predicting lifestyles and emergence of pathogens.</title>
        <authorList>
            <person name="Haridas S."/>
            <person name="Albert R."/>
            <person name="Binder M."/>
            <person name="Bloem J."/>
            <person name="Labutti K."/>
            <person name="Salamov A."/>
            <person name="Andreopoulos B."/>
            <person name="Baker S."/>
            <person name="Barry K."/>
            <person name="Bills G."/>
            <person name="Bluhm B."/>
            <person name="Cannon C."/>
            <person name="Castanera R."/>
            <person name="Culley D."/>
            <person name="Daum C."/>
            <person name="Ezra D."/>
            <person name="Gonzalez J."/>
            <person name="Henrissat B."/>
            <person name="Kuo A."/>
            <person name="Liang C."/>
            <person name="Lipzen A."/>
            <person name="Lutzoni F."/>
            <person name="Magnuson J."/>
            <person name="Mondo S."/>
            <person name="Nolan M."/>
            <person name="Ohm R."/>
            <person name="Pangilinan J."/>
            <person name="Park H.-J."/>
            <person name="Ramirez L."/>
            <person name="Alfaro M."/>
            <person name="Sun H."/>
            <person name="Tritt A."/>
            <person name="Yoshinaga Y."/>
            <person name="Zwiers L.-H."/>
            <person name="Turgeon B."/>
            <person name="Goodwin S."/>
            <person name="Spatafora J."/>
            <person name="Crous P."/>
            <person name="Grigoriev I."/>
        </authorList>
    </citation>
    <scope>NUCLEOTIDE SEQUENCE</scope>
    <source>
        <strain evidence="2">CBS 116435</strain>
    </source>
</reference>
<evidence type="ECO:0000313" key="3">
    <source>
        <dbReference type="Proteomes" id="UP000799441"/>
    </source>
</evidence>
<dbReference type="Pfam" id="PF15370">
    <property type="entry name" value="NOPCHAP1"/>
    <property type="match status" value="1"/>
</dbReference>
<feature type="region of interest" description="Disordered" evidence="1">
    <location>
        <begin position="165"/>
        <end position="223"/>
    </location>
</feature>
<organism evidence="2 3">
    <name type="scientific">Polychaeton citri CBS 116435</name>
    <dbReference type="NCBI Taxonomy" id="1314669"/>
    <lineage>
        <taxon>Eukaryota</taxon>
        <taxon>Fungi</taxon>
        <taxon>Dikarya</taxon>
        <taxon>Ascomycota</taxon>
        <taxon>Pezizomycotina</taxon>
        <taxon>Dothideomycetes</taxon>
        <taxon>Dothideomycetidae</taxon>
        <taxon>Capnodiales</taxon>
        <taxon>Capnodiaceae</taxon>
        <taxon>Polychaeton</taxon>
    </lineage>
</organism>
<dbReference type="PANTHER" id="PTHR38489">
    <property type="entry name" value="HISTONE CHAPERONE DOMAIN-CONTAINING PROTEIN"/>
    <property type="match status" value="1"/>
</dbReference>
<gene>
    <name evidence="2" type="ORF">K431DRAFT_301550</name>
</gene>
<dbReference type="EMBL" id="MU003775">
    <property type="protein sequence ID" value="KAF2723649.1"/>
    <property type="molecule type" value="Genomic_DNA"/>
</dbReference>
<feature type="compositionally biased region" description="Basic and acidic residues" evidence="1">
    <location>
        <begin position="196"/>
        <end position="223"/>
    </location>
</feature>
<feature type="region of interest" description="Disordered" evidence="1">
    <location>
        <begin position="1"/>
        <end position="115"/>
    </location>
</feature>
<dbReference type="GO" id="GO:0000492">
    <property type="term" value="P:box C/D snoRNP assembly"/>
    <property type="evidence" value="ECO:0007669"/>
    <property type="project" value="InterPro"/>
</dbReference>
<dbReference type="AlphaFoldDB" id="A0A9P4QF18"/>
<dbReference type="OrthoDB" id="1112980at2759"/>
<feature type="compositionally biased region" description="Polar residues" evidence="1">
    <location>
        <begin position="67"/>
        <end position="78"/>
    </location>
</feature>
<evidence type="ECO:0000256" key="1">
    <source>
        <dbReference type="SAM" id="MobiDB-lite"/>
    </source>
</evidence>
<dbReference type="InterPro" id="IPR027921">
    <property type="entry name" value="NOPCHAP1"/>
</dbReference>
<comment type="caution">
    <text evidence="2">The sequence shown here is derived from an EMBL/GenBank/DDBJ whole genome shotgun (WGS) entry which is preliminary data.</text>
</comment>
<proteinExistence type="predicted"/>
<feature type="compositionally biased region" description="Polar residues" evidence="1">
    <location>
        <begin position="184"/>
        <end position="194"/>
    </location>
</feature>
<protein>
    <submittedName>
        <fullName evidence="2">Uncharacterized protein</fullName>
    </submittedName>
</protein>
<dbReference type="Proteomes" id="UP000799441">
    <property type="component" value="Unassembled WGS sequence"/>
</dbReference>
<accession>A0A9P4QF18</accession>
<evidence type="ECO:0000313" key="2">
    <source>
        <dbReference type="EMBL" id="KAF2723649.1"/>
    </source>
</evidence>
<sequence length="223" mass="23491">MEPETQPHLGSNAEPARSPPSKQDHVASSHSSNSSASESSALRSTPPLSGHIEKRSSVSSLDAPGNSLDSSSSQGATNSESSSSDSEGESSSEDDEDIVTLGGLGKPTINAPDLSEANDLKSRLAAFLPQMQKANAQLDKNAQNIEDVEDDEPHIEMDLGLGVLEEEDSGHGNDVGSSEHHGDQPSQITSTNGEKNGLRDHIMDDLQGRSRVSKNEDLIKEVG</sequence>